<gene>
    <name evidence="1" type="ORF">WN944_018358</name>
</gene>
<dbReference type="Proteomes" id="UP001428341">
    <property type="component" value="Unassembled WGS sequence"/>
</dbReference>
<sequence length="61" mass="6835">MDGCKACLETERTALSEIKSFFIAASDIGYDDEALSSWFDDNEGMLSDDDWEGVMDLFSIK</sequence>
<dbReference type="EMBL" id="JBCGBO010000007">
    <property type="protein sequence ID" value="KAK9186969.1"/>
    <property type="molecule type" value="Genomic_DNA"/>
</dbReference>
<name>A0AAP0LXY2_9ROSI</name>
<proteinExistence type="predicted"/>
<accession>A0AAP0LXY2</accession>
<protein>
    <submittedName>
        <fullName evidence="1">Uncharacterized protein</fullName>
    </submittedName>
</protein>
<keyword evidence="2" id="KW-1185">Reference proteome</keyword>
<evidence type="ECO:0000313" key="1">
    <source>
        <dbReference type="EMBL" id="KAK9186969.1"/>
    </source>
</evidence>
<organism evidence="1 2">
    <name type="scientific">Citrus x changshan-huyou</name>
    <dbReference type="NCBI Taxonomy" id="2935761"/>
    <lineage>
        <taxon>Eukaryota</taxon>
        <taxon>Viridiplantae</taxon>
        <taxon>Streptophyta</taxon>
        <taxon>Embryophyta</taxon>
        <taxon>Tracheophyta</taxon>
        <taxon>Spermatophyta</taxon>
        <taxon>Magnoliopsida</taxon>
        <taxon>eudicotyledons</taxon>
        <taxon>Gunneridae</taxon>
        <taxon>Pentapetalae</taxon>
        <taxon>rosids</taxon>
        <taxon>malvids</taxon>
        <taxon>Sapindales</taxon>
        <taxon>Rutaceae</taxon>
        <taxon>Aurantioideae</taxon>
        <taxon>Citrus</taxon>
    </lineage>
</organism>
<evidence type="ECO:0000313" key="2">
    <source>
        <dbReference type="Proteomes" id="UP001428341"/>
    </source>
</evidence>
<comment type="caution">
    <text evidence="1">The sequence shown here is derived from an EMBL/GenBank/DDBJ whole genome shotgun (WGS) entry which is preliminary data.</text>
</comment>
<reference evidence="1 2" key="1">
    <citation type="submission" date="2024-05" db="EMBL/GenBank/DDBJ databases">
        <title>Haplotype-resolved chromosome-level genome assembly of Huyou (Citrus changshanensis).</title>
        <authorList>
            <person name="Miao C."/>
            <person name="Chen W."/>
            <person name="Wu Y."/>
            <person name="Wang L."/>
            <person name="Zhao S."/>
            <person name="Grierson D."/>
            <person name="Xu C."/>
            <person name="Chen K."/>
        </authorList>
    </citation>
    <scope>NUCLEOTIDE SEQUENCE [LARGE SCALE GENOMIC DNA]</scope>
    <source>
        <strain evidence="1">01-14</strain>
        <tissue evidence="1">Leaf</tissue>
    </source>
</reference>
<dbReference type="AlphaFoldDB" id="A0AAP0LXY2"/>